<dbReference type="InterPro" id="IPR011701">
    <property type="entry name" value="MFS"/>
</dbReference>
<accession>A0AAU9F574</accession>
<feature type="transmembrane region" description="Helical" evidence="5">
    <location>
        <begin position="57"/>
        <end position="76"/>
    </location>
</feature>
<feature type="domain" description="Major facilitator superfamily (MFS) profile" evidence="6">
    <location>
        <begin position="18"/>
        <end position="413"/>
    </location>
</feature>
<keyword evidence="2 5" id="KW-0812">Transmembrane</keyword>
<dbReference type="KEGG" id="dmp:FAK_37730"/>
<dbReference type="GO" id="GO:0061513">
    <property type="term" value="F:glucose 6-phosphate:phosphate antiporter activity"/>
    <property type="evidence" value="ECO:0007669"/>
    <property type="project" value="TreeGrafter"/>
</dbReference>
<gene>
    <name evidence="7" type="ORF">FAK_37730</name>
</gene>
<dbReference type="InterPro" id="IPR051337">
    <property type="entry name" value="OPA_Antiporter"/>
</dbReference>
<feature type="transmembrane region" description="Helical" evidence="5">
    <location>
        <begin position="388"/>
        <end position="408"/>
    </location>
</feature>
<sequence length="423" mass="45376">MPMYSHSSNASRGRAWAIFAVCTLGFNLSMFFRVSIPVISPDLSRDLNLTASQLGDISAAFFYGFAVCQIPLGMALDRLGVRWVMPAVGLVAVIGAGLFATATTPGMAVAARALMGVGMSCNLMGPLYLFTIWFPPARFATIAGLYMSLGAIGQLCATTPLVFMSQALGWRGSFWLITGLVLLQILAQVVIIRDRPAGMEPLPVVWENPLKGMGRLIKMASFWVISLGQFFRYGCTLALLGLWGGPYLIYALGLNQIQTGNALLAAALGAIAGMPFFGRLSDSVLRTRKWVVIPALFGLMLLFLLLGFLPHGITPWVMYVVMFVMGLASSPGQLMYAHIRELVPSHLSARAMTGTNLFVMLGPAMVMQVSGLLVFIEPDAITSAGDLWGVWLFMAAGLGLAGGAYLFLPDSQVVKKNRDSAGA</sequence>
<evidence type="ECO:0000259" key="6">
    <source>
        <dbReference type="PROSITE" id="PS50850"/>
    </source>
</evidence>
<evidence type="ECO:0000256" key="4">
    <source>
        <dbReference type="ARBA" id="ARBA00023136"/>
    </source>
</evidence>
<dbReference type="PANTHER" id="PTHR43826:SF3">
    <property type="entry name" value="GLUCOSE-6-PHOSPHATE EXCHANGER SLC37A4"/>
    <property type="match status" value="1"/>
</dbReference>
<feature type="transmembrane region" description="Helical" evidence="5">
    <location>
        <begin position="220"/>
        <end position="242"/>
    </location>
</feature>
<evidence type="ECO:0000313" key="8">
    <source>
        <dbReference type="Proteomes" id="UP001366166"/>
    </source>
</evidence>
<dbReference type="SUPFAM" id="SSF103473">
    <property type="entry name" value="MFS general substrate transporter"/>
    <property type="match status" value="1"/>
</dbReference>
<feature type="transmembrane region" description="Helical" evidence="5">
    <location>
        <begin position="316"/>
        <end position="336"/>
    </location>
</feature>
<protein>
    <submittedName>
        <fullName evidence="7">MFS transporter</fullName>
    </submittedName>
</protein>
<keyword evidence="8" id="KW-1185">Reference proteome</keyword>
<feature type="transmembrane region" description="Helical" evidence="5">
    <location>
        <begin position="109"/>
        <end position="133"/>
    </location>
</feature>
<evidence type="ECO:0000256" key="1">
    <source>
        <dbReference type="ARBA" id="ARBA00004127"/>
    </source>
</evidence>
<evidence type="ECO:0000256" key="3">
    <source>
        <dbReference type="ARBA" id="ARBA00022989"/>
    </source>
</evidence>
<dbReference type="Pfam" id="PF07690">
    <property type="entry name" value="MFS_1"/>
    <property type="match status" value="1"/>
</dbReference>
<feature type="transmembrane region" description="Helical" evidence="5">
    <location>
        <begin position="357"/>
        <end position="376"/>
    </location>
</feature>
<proteinExistence type="predicted"/>
<name>A0AAU9F574_9BACT</name>
<dbReference type="GO" id="GO:0012505">
    <property type="term" value="C:endomembrane system"/>
    <property type="evidence" value="ECO:0007669"/>
    <property type="project" value="UniProtKB-SubCell"/>
</dbReference>
<dbReference type="Gene3D" id="1.20.1250.20">
    <property type="entry name" value="MFS general substrate transporter like domains"/>
    <property type="match status" value="2"/>
</dbReference>
<dbReference type="InterPro" id="IPR020846">
    <property type="entry name" value="MFS_dom"/>
</dbReference>
<keyword evidence="3 5" id="KW-1133">Transmembrane helix</keyword>
<dbReference type="PROSITE" id="PS50850">
    <property type="entry name" value="MFS"/>
    <property type="match status" value="1"/>
</dbReference>
<evidence type="ECO:0000256" key="5">
    <source>
        <dbReference type="SAM" id="Phobius"/>
    </source>
</evidence>
<feature type="transmembrane region" description="Helical" evidence="5">
    <location>
        <begin position="174"/>
        <end position="192"/>
    </location>
</feature>
<evidence type="ECO:0000313" key="7">
    <source>
        <dbReference type="EMBL" id="BEQ16707.1"/>
    </source>
</evidence>
<dbReference type="GO" id="GO:0016020">
    <property type="term" value="C:membrane"/>
    <property type="evidence" value="ECO:0007669"/>
    <property type="project" value="UniProtKB-ARBA"/>
</dbReference>
<dbReference type="GO" id="GO:0035435">
    <property type="term" value="P:phosphate ion transmembrane transport"/>
    <property type="evidence" value="ECO:0007669"/>
    <property type="project" value="TreeGrafter"/>
</dbReference>
<feature type="transmembrane region" description="Helical" evidence="5">
    <location>
        <begin position="290"/>
        <end position="310"/>
    </location>
</feature>
<dbReference type="InterPro" id="IPR036259">
    <property type="entry name" value="MFS_trans_sf"/>
</dbReference>
<dbReference type="Proteomes" id="UP001366166">
    <property type="component" value="Chromosome"/>
</dbReference>
<feature type="transmembrane region" description="Helical" evidence="5">
    <location>
        <begin position="83"/>
        <end position="103"/>
    </location>
</feature>
<feature type="transmembrane region" description="Helical" evidence="5">
    <location>
        <begin position="145"/>
        <end position="168"/>
    </location>
</feature>
<feature type="transmembrane region" description="Helical" evidence="5">
    <location>
        <begin position="262"/>
        <end position="278"/>
    </location>
</feature>
<comment type="subcellular location">
    <subcellularLocation>
        <location evidence="1">Endomembrane system</location>
        <topology evidence="1">Multi-pass membrane protein</topology>
    </subcellularLocation>
</comment>
<dbReference type="PANTHER" id="PTHR43826">
    <property type="entry name" value="GLUCOSE-6-PHOSPHATE EXCHANGER SLC37A4"/>
    <property type="match status" value="1"/>
</dbReference>
<dbReference type="AlphaFoldDB" id="A0AAU9F574"/>
<evidence type="ECO:0000256" key="2">
    <source>
        <dbReference type="ARBA" id="ARBA00022692"/>
    </source>
</evidence>
<dbReference type="RefSeq" id="WP_338602926.1">
    <property type="nucleotide sequence ID" value="NZ_AP028679.1"/>
</dbReference>
<keyword evidence="4 5" id="KW-0472">Membrane</keyword>
<organism evidence="7 8">
    <name type="scientific">Desulfoferula mesophila</name>
    <dbReference type="NCBI Taxonomy" id="3058419"/>
    <lineage>
        <taxon>Bacteria</taxon>
        <taxon>Pseudomonadati</taxon>
        <taxon>Thermodesulfobacteriota</taxon>
        <taxon>Desulfarculia</taxon>
        <taxon>Desulfarculales</taxon>
        <taxon>Desulfarculaceae</taxon>
        <taxon>Desulfoferula</taxon>
    </lineage>
</organism>
<reference evidence="8" key="1">
    <citation type="journal article" date="2023" name="Arch. Microbiol.">
        <title>Desulfoferula mesophilus gen. nov. sp. nov., a mesophilic sulfate-reducing bacterium isolated from a brackish lake sediment.</title>
        <authorList>
            <person name="Watanabe T."/>
            <person name="Yabe T."/>
            <person name="Tsuji J.M."/>
            <person name="Fukui M."/>
        </authorList>
    </citation>
    <scope>NUCLEOTIDE SEQUENCE [LARGE SCALE GENOMIC DNA]</scope>
    <source>
        <strain evidence="8">12FAK</strain>
    </source>
</reference>
<dbReference type="EMBL" id="AP028679">
    <property type="protein sequence ID" value="BEQ16707.1"/>
    <property type="molecule type" value="Genomic_DNA"/>
</dbReference>